<dbReference type="Pfam" id="PF13439">
    <property type="entry name" value="Glyco_transf_4"/>
    <property type="match status" value="1"/>
</dbReference>
<proteinExistence type="predicted"/>
<dbReference type="Gene3D" id="3.40.50.2000">
    <property type="entry name" value="Glycogen Phosphorylase B"/>
    <property type="match status" value="1"/>
</dbReference>
<reference evidence="2" key="1">
    <citation type="journal article" date="2014" name="Front. Microbiol.">
        <title>High frequency of phylogenetically diverse reductive dehalogenase-homologous genes in deep subseafloor sedimentary metagenomes.</title>
        <authorList>
            <person name="Kawai M."/>
            <person name="Futagami T."/>
            <person name="Toyoda A."/>
            <person name="Takaki Y."/>
            <person name="Nishi S."/>
            <person name="Hori S."/>
            <person name="Arai W."/>
            <person name="Tsubouchi T."/>
            <person name="Morono Y."/>
            <person name="Uchiyama I."/>
            <person name="Ito T."/>
            <person name="Fujiyama A."/>
            <person name="Inagaki F."/>
            <person name="Takami H."/>
        </authorList>
    </citation>
    <scope>NUCLEOTIDE SEQUENCE</scope>
    <source>
        <strain evidence="2">Expedition CK06-06</strain>
    </source>
</reference>
<sequence length="74" mass="8602">MRILYITDRFHPLMGGGENYVLNLAKWMVNKGHQVTVYTTQIPDTPRREIKDDVLIQRFPPVLSIYGQPLTPFT</sequence>
<accession>X0VEB1</accession>
<dbReference type="EMBL" id="BARS01037892">
    <property type="protein sequence ID" value="GAG16509.1"/>
    <property type="molecule type" value="Genomic_DNA"/>
</dbReference>
<evidence type="ECO:0000313" key="2">
    <source>
        <dbReference type="EMBL" id="GAG16509.1"/>
    </source>
</evidence>
<organism evidence="2">
    <name type="scientific">marine sediment metagenome</name>
    <dbReference type="NCBI Taxonomy" id="412755"/>
    <lineage>
        <taxon>unclassified sequences</taxon>
        <taxon>metagenomes</taxon>
        <taxon>ecological metagenomes</taxon>
    </lineage>
</organism>
<dbReference type="AlphaFoldDB" id="X0VEB1"/>
<dbReference type="SUPFAM" id="SSF53756">
    <property type="entry name" value="UDP-Glycosyltransferase/glycogen phosphorylase"/>
    <property type="match status" value="1"/>
</dbReference>
<dbReference type="InterPro" id="IPR028098">
    <property type="entry name" value="Glyco_trans_4-like_N"/>
</dbReference>
<comment type="caution">
    <text evidence="2">The sequence shown here is derived from an EMBL/GenBank/DDBJ whole genome shotgun (WGS) entry which is preliminary data.</text>
</comment>
<feature type="non-terminal residue" evidence="2">
    <location>
        <position position="74"/>
    </location>
</feature>
<protein>
    <recommendedName>
        <fullName evidence="1">Glycosyltransferase subfamily 4-like N-terminal domain-containing protein</fullName>
    </recommendedName>
</protein>
<name>X0VEB1_9ZZZZ</name>
<feature type="domain" description="Glycosyltransferase subfamily 4-like N-terminal" evidence="1">
    <location>
        <begin position="14"/>
        <end position="63"/>
    </location>
</feature>
<evidence type="ECO:0000259" key="1">
    <source>
        <dbReference type="Pfam" id="PF13439"/>
    </source>
</evidence>
<gene>
    <name evidence="2" type="ORF">S01H1_58050</name>
</gene>